<sequence length="423" mass="44710">MGMTMLQKILARHAGVESVRVGDILVCEVDTVVMLDLIFSNGRLPADPRRIAHPERVVVILDHAVPAPTVFDAAGHSLARAFVKKFGIERFVDVGGHGICHQVILEKGFALPGQVLTCSDSHTIASGAFNCAARGLGAAEILQIVCTGQTWFRVAPTVRYELEGRLPEGVFGKDVFLHLAGAFGSVEGHDVEFAGNGLRSLSLDDRATLSTMCAEISANFALFPADDLITGYLAGVTDAPFEPVASDPDAEFAARHSVDLNELQPYVAMPDQIPGNTRPLTELEERIPIDQAFVGSCANGKLEDLRVAAEVVRGRKVAPGVRLLVTPASQKVYLDAVRAGYVETLVEAGAVVTNSTCGACYGGHMGVIGPGETCITSSTRNFKGRMGSPQASIYMGSSATVAASAVAGHITDPTPFLEDRSPV</sequence>
<dbReference type="SUPFAM" id="SSF53732">
    <property type="entry name" value="Aconitase iron-sulfur domain"/>
    <property type="match status" value="1"/>
</dbReference>
<evidence type="ECO:0000256" key="4">
    <source>
        <dbReference type="ARBA" id="ARBA00023014"/>
    </source>
</evidence>
<dbReference type="PRINTS" id="PR00415">
    <property type="entry name" value="ACONITASE"/>
</dbReference>
<dbReference type="Pfam" id="PF00330">
    <property type="entry name" value="Aconitase"/>
    <property type="match status" value="1"/>
</dbReference>
<evidence type="ECO:0000256" key="1">
    <source>
        <dbReference type="ARBA" id="ARBA00022485"/>
    </source>
</evidence>
<dbReference type="PANTHER" id="PTHR43822">
    <property type="entry name" value="HOMOACONITASE, MITOCHONDRIAL-RELATED"/>
    <property type="match status" value="1"/>
</dbReference>
<dbReference type="AlphaFoldDB" id="A0A934NBS0"/>
<keyword evidence="4" id="KW-0411">Iron-sulfur</keyword>
<dbReference type="InterPro" id="IPR001030">
    <property type="entry name" value="Acoase/IPM_deHydtase_lsu_aba"/>
</dbReference>
<dbReference type="NCBIfam" id="TIGR02086">
    <property type="entry name" value="IPMI_arch"/>
    <property type="match status" value="1"/>
</dbReference>
<protein>
    <submittedName>
        <fullName evidence="7">3-isopropylmalate dehydratase large subunit</fullName>
        <ecNumber evidence="7">4.2.1.33</ecNumber>
    </submittedName>
</protein>
<proteinExistence type="predicted"/>
<dbReference type="NCBIfam" id="TIGR01343">
    <property type="entry name" value="hacA_fam"/>
    <property type="match status" value="1"/>
</dbReference>
<gene>
    <name evidence="7" type="ORF">JF922_00740</name>
</gene>
<evidence type="ECO:0000256" key="2">
    <source>
        <dbReference type="ARBA" id="ARBA00022723"/>
    </source>
</evidence>
<dbReference type="InterPro" id="IPR015931">
    <property type="entry name" value="Acnase/IPM_dHydase_lsu_aba_1/3"/>
</dbReference>
<evidence type="ECO:0000256" key="3">
    <source>
        <dbReference type="ARBA" id="ARBA00023004"/>
    </source>
</evidence>
<evidence type="ECO:0000256" key="5">
    <source>
        <dbReference type="ARBA" id="ARBA00023239"/>
    </source>
</evidence>
<accession>A0A934NBS0</accession>
<dbReference type="Gene3D" id="3.30.499.10">
    <property type="entry name" value="Aconitase, domain 3"/>
    <property type="match status" value="2"/>
</dbReference>
<keyword evidence="5 7" id="KW-0456">Lyase</keyword>
<dbReference type="InterPro" id="IPR006251">
    <property type="entry name" value="Homoacnase/IPMdehydase_lsu"/>
</dbReference>
<keyword evidence="8" id="KW-1185">Reference proteome</keyword>
<dbReference type="RefSeq" id="WP_338198430.1">
    <property type="nucleotide sequence ID" value="NZ_JAEKNR010000011.1"/>
</dbReference>
<dbReference type="InterPro" id="IPR050067">
    <property type="entry name" value="IPM_dehydratase_rel_enz"/>
</dbReference>
<organism evidence="7 8">
    <name type="scientific">Candidatus Nephthysia bennettiae</name>
    <dbReference type="NCBI Taxonomy" id="3127016"/>
    <lineage>
        <taxon>Bacteria</taxon>
        <taxon>Bacillati</taxon>
        <taxon>Candidatus Dormiibacterota</taxon>
        <taxon>Candidatus Dormibacteria</taxon>
        <taxon>Candidatus Dormibacterales</taxon>
        <taxon>Candidatus Dormibacteraceae</taxon>
        <taxon>Candidatus Nephthysia</taxon>
    </lineage>
</organism>
<feature type="domain" description="Aconitase/3-isopropylmalate dehydratase large subunit alpha/beta/alpha" evidence="6">
    <location>
        <begin position="80"/>
        <end position="408"/>
    </location>
</feature>
<dbReference type="InterPro" id="IPR036008">
    <property type="entry name" value="Aconitase_4Fe-4S_dom"/>
</dbReference>
<evidence type="ECO:0000259" key="6">
    <source>
        <dbReference type="Pfam" id="PF00330"/>
    </source>
</evidence>
<dbReference type="GO" id="GO:0046872">
    <property type="term" value="F:metal ion binding"/>
    <property type="evidence" value="ECO:0007669"/>
    <property type="project" value="UniProtKB-KW"/>
</dbReference>
<dbReference type="EMBL" id="JAEKNR010000011">
    <property type="protein sequence ID" value="MBJ7596602.1"/>
    <property type="molecule type" value="Genomic_DNA"/>
</dbReference>
<dbReference type="GO" id="GO:0043436">
    <property type="term" value="P:oxoacid metabolic process"/>
    <property type="evidence" value="ECO:0007669"/>
    <property type="project" value="UniProtKB-ARBA"/>
</dbReference>
<dbReference type="NCBIfam" id="NF001614">
    <property type="entry name" value="PRK00402.1"/>
    <property type="match status" value="1"/>
</dbReference>
<dbReference type="InterPro" id="IPR011826">
    <property type="entry name" value="HAcnase/IPMdehydase_lsu_prok"/>
</dbReference>
<evidence type="ECO:0000313" key="8">
    <source>
        <dbReference type="Proteomes" id="UP000612893"/>
    </source>
</evidence>
<keyword evidence="2" id="KW-0479">Metal-binding</keyword>
<dbReference type="GO" id="GO:0051539">
    <property type="term" value="F:4 iron, 4 sulfur cluster binding"/>
    <property type="evidence" value="ECO:0007669"/>
    <property type="project" value="UniProtKB-KW"/>
</dbReference>
<comment type="caution">
    <text evidence="7">The sequence shown here is derived from an EMBL/GenBank/DDBJ whole genome shotgun (WGS) entry which is preliminary data.</text>
</comment>
<evidence type="ECO:0000313" key="7">
    <source>
        <dbReference type="EMBL" id="MBJ7596602.1"/>
    </source>
</evidence>
<dbReference type="Proteomes" id="UP000612893">
    <property type="component" value="Unassembled WGS sequence"/>
</dbReference>
<dbReference type="PANTHER" id="PTHR43822:SF2">
    <property type="entry name" value="HOMOACONITASE, MITOCHONDRIAL"/>
    <property type="match status" value="1"/>
</dbReference>
<reference evidence="7" key="1">
    <citation type="submission" date="2020-10" db="EMBL/GenBank/DDBJ databases">
        <title>Ca. Dormibacterota MAGs.</title>
        <authorList>
            <person name="Montgomery K."/>
        </authorList>
    </citation>
    <scope>NUCLEOTIDE SEQUENCE [LARGE SCALE GENOMIC DNA]</scope>
    <source>
        <strain evidence="7">SC8812_S17_10</strain>
    </source>
</reference>
<keyword evidence="1" id="KW-0004">4Fe-4S</keyword>
<dbReference type="GO" id="GO:0003861">
    <property type="term" value="F:3-isopropylmalate dehydratase activity"/>
    <property type="evidence" value="ECO:0007669"/>
    <property type="project" value="UniProtKB-EC"/>
</dbReference>
<name>A0A934NBS0_9BACT</name>
<keyword evidence="3" id="KW-0408">Iron</keyword>
<dbReference type="EC" id="4.2.1.33" evidence="7"/>